<evidence type="ECO:0000256" key="4">
    <source>
        <dbReference type="PIRSR" id="PIRSR036492-1"/>
    </source>
</evidence>
<accession>A0A934VAA0</accession>
<dbReference type="InterPro" id="IPR016160">
    <property type="entry name" value="Ald_DH_CS_CYS"/>
</dbReference>
<dbReference type="InterPro" id="IPR016161">
    <property type="entry name" value="Ald_DH/histidinol_DH"/>
</dbReference>
<dbReference type="GO" id="GO:0006081">
    <property type="term" value="P:aldehyde metabolic process"/>
    <property type="evidence" value="ECO:0007669"/>
    <property type="project" value="InterPro"/>
</dbReference>
<reference evidence="6" key="1">
    <citation type="submission" date="2021-01" db="EMBL/GenBank/DDBJ databases">
        <title>Modified the classification status of verrucomicrobia.</title>
        <authorList>
            <person name="Feng X."/>
        </authorList>
    </citation>
    <scope>NUCLEOTIDE SEQUENCE</scope>
    <source>
        <strain evidence="6">KCTC 22201</strain>
    </source>
</reference>
<dbReference type="Gene3D" id="3.40.605.10">
    <property type="entry name" value="Aldehyde Dehydrogenase, Chain A, domain 1"/>
    <property type="match status" value="1"/>
</dbReference>
<comment type="similarity">
    <text evidence="1 3">Belongs to the aldehyde dehydrogenase family.</text>
</comment>
<dbReference type="PROSITE" id="PS00070">
    <property type="entry name" value="ALDEHYDE_DEHYDR_CYS"/>
    <property type="match status" value="1"/>
</dbReference>
<dbReference type="GO" id="GO:0005737">
    <property type="term" value="C:cytoplasm"/>
    <property type="evidence" value="ECO:0007669"/>
    <property type="project" value="TreeGrafter"/>
</dbReference>
<feature type="domain" description="Aldehyde dehydrogenase" evidence="5">
    <location>
        <begin position="17"/>
        <end position="435"/>
    </location>
</feature>
<dbReference type="CDD" id="cd07087">
    <property type="entry name" value="ALDH_F3-13-14_CALDH-like"/>
    <property type="match status" value="1"/>
</dbReference>
<dbReference type="EMBL" id="JAENII010000002">
    <property type="protein sequence ID" value="MBK1826083.1"/>
    <property type="molecule type" value="Genomic_DNA"/>
</dbReference>
<evidence type="ECO:0000313" key="7">
    <source>
        <dbReference type="Proteomes" id="UP000658278"/>
    </source>
</evidence>
<protein>
    <recommendedName>
        <fullName evidence="3">Aldehyde dehydrogenase</fullName>
    </recommendedName>
</protein>
<dbReference type="Pfam" id="PF00171">
    <property type="entry name" value="Aldedh"/>
    <property type="match status" value="1"/>
</dbReference>
<dbReference type="AlphaFoldDB" id="A0A934VAA0"/>
<feature type="active site" evidence="4">
    <location>
        <position position="226"/>
    </location>
</feature>
<organism evidence="6 7">
    <name type="scientific">Haloferula rosea</name>
    <dbReference type="NCBI Taxonomy" id="490093"/>
    <lineage>
        <taxon>Bacteria</taxon>
        <taxon>Pseudomonadati</taxon>
        <taxon>Verrucomicrobiota</taxon>
        <taxon>Verrucomicrobiia</taxon>
        <taxon>Verrucomicrobiales</taxon>
        <taxon>Verrucomicrobiaceae</taxon>
        <taxon>Haloferula</taxon>
    </lineage>
</organism>
<dbReference type="FunFam" id="3.40.605.10:FF:000004">
    <property type="entry name" value="Aldehyde dehydrogenase"/>
    <property type="match status" value="1"/>
</dbReference>
<dbReference type="Gene3D" id="3.40.309.10">
    <property type="entry name" value="Aldehyde Dehydrogenase, Chain A, domain 2"/>
    <property type="match status" value="1"/>
</dbReference>
<dbReference type="SUPFAM" id="SSF53720">
    <property type="entry name" value="ALDH-like"/>
    <property type="match status" value="1"/>
</dbReference>
<keyword evidence="2 3" id="KW-0560">Oxidoreductase</keyword>
<proteinExistence type="inferred from homology"/>
<evidence type="ECO:0000256" key="2">
    <source>
        <dbReference type="ARBA" id="ARBA00023002"/>
    </source>
</evidence>
<evidence type="ECO:0000256" key="3">
    <source>
        <dbReference type="PIRNR" id="PIRNR036492"/>
    </source>
</evidence>
<dbReference type="InterPro" id="IPR016162">
    <property type="entry name" value="Ald_DH_N"/>
</dbReference>
<gene>
    <name evidence="6" type="ORF">JIN81_03570</name>
</gene>
<dbReference type="RefSeq" id="WP_200276425.1">
    <property type="nucleotide sequence ID" value="NZ_JAENII010000002.1"/>
</dbReference>
<dbReference type="PIRSF" id="PIRSF036492">
    <property type="entry name" value="ALDH"/>
    <property type="match status" value="1"/>
</dbReference>
<dbReference type="Proteomes" id="UP000658278">
    <property type="component" value="Unassembled WGS sequence"/>
</dbReference>
<keyword evidence="7" id="KW-1185">Reference proteome</keyword>
<evidence type="ECO:0000313" key="6">
    <source>
        <dbReference type="EMBL" id="MBK1826083.1"/>
    </source>
</evidence>
<feature type="active site" evidence="4">
    <location>
        <position position="260"/>
    </location>
</feature>
<sequence>MSELCKRGDEITDPFSTSQIQEIIHAQRRHFEKGETNPLAARKDALKAILSGLERREDEFIAALAEDLGKPHVEGWLSEIYFVKQELRLLLRKLSGWMKPRRAKHPIFLLPARSEVRRDPLGVVLVVAPWNYPLQLALSPAIGAIAAGNCVVIKPAEASPATSKLLAELIAEAVSPSLATVVTGGADTGQALLEQKFDHYFYTGGEKVGRLVAQAAARELAPCVLELGGKCPAFIDWSCDLDLAVKRIVAAKFFNAGQTCVAPDFVMVPDFLLHEFSSKLESAIDQSYGSGPPELANLPNASHWDRLQGLIPHDARQIGEDDPDQLRMAPRWAVVDWEAPCMKEEVFGPLLPIVPYPDRSACLEQLRQLPSPLALYLFSDSEKFIQEAIDRIPSGSVCVNDVMKQAINLDLPFGGVGASGHGRYRGRASFETFTAERPVTRRFSFPDPFEARPPYGDILNTLRKFLK</sequence>
<dbReference type="InterPro" id="IPR012394">
    <property type="entry name" value="Aldehyde_DH_NAD(P)"/>
</dbReference>
<dbReference type="InterPro" id="IPR015590">
    <property type="entry name" value="Aldehyde_DH_dom"/>
</dbReference>
<comment type="caution">
    <text evidence="6">The sequence shown here is derived from an EMBL/GenBank/DDBJ whole genome shotgun (WGS) entry which is preliminary data.</text>
</comment>
<dbReference type="PANTHER" id="PTHR43570:SF16">
    <property type="entry name" value="ALDEHYDE DEHYDROGENASE TYPE III, ISOFORM Q"/>
    <property type="match status" value="1"/>
</dbReference>
<evidence type="ECO:0000256" key="1">
    <source>
        <dbReference type="ARBA" id="ARBA00009986"/>
    </source>
</evidence>
<dbReference type="InterPro" id="IPR016163">
    <property type="entry name" value="Ald_DH_C"/>
</dbReference>
<dbReference type="GO" id="GO:0004029">
    <property type="term" value="F:aldehyde dehydrogenase (NAD+) activity"/>
    <property type="evidence" value="ECO:0007669"/>
    <property type="project" value="TreeGrafter"/>
</dbReference>
<evidence type="ECO:0000259" key="5">
    <source>
        <dbReference type="Pfam" id="PF00171"/>
    </source>
</evidence>
<dbReference type="PANTHER" id="PTHR43570">
    <property type="entry name" value="ALDEHYDE DEHYDROGENASE"/>
    <property type="match status" value="1"/>
</dbReference>
<name>A0A934VAA0_9BACT</name>